<feature type="transmembrane region" description="Helical" evidence="6">
    <location>
        <begin position="244"/>
        <end position="263"/>
    </location>
</feature>
<dbReference type="GO" id="GO:0071709">
    <property type="term" value="P:membrane assembly"/>
    <property type="evidence" value="ECO:0007669"/>
    <property type="project" value="TreeGrafter"/>
</dbReference>
<evidence type="ECO:0000256" key="6">
    <source>
        <dbReference type="SAM" id="Phobius"/>
    </source>
</evidence>
<sequence length="274" mass="31620">MRNTSRWQWLPSAVAYFFKSTLLLWLLSLLYIIAGEGRRDLWPVLAGCVFYEAANLTLKVCSLKDPNFVNIAVSLLHSTVTSTSVMVVLLCEWMDKGAGKMFDHKELFSGIWSGAFKALCFSCGYFAYDQWDMLDNHLYNPWAPSILVHHALLLICFTLALYRHVTINYLILTLVCELHSIFLHLRRVLRMLGLRTEKNLRTKIEWGLHWLAFFSARVFVHWFITYKLIKDSSKFPHGIELPLAFLGMVGMNVLNYFLGIDLVKACQKELIKSS</sequence>
<dbReference type="PANTHER" id="PTHR13439">
    <property type="entry name" value="CT120 PROTEIN"/>
    <property type="match status" value="1"/>
</dbReference>
<feature type="transmembrane region" description="Helical" evidence="6">
    <location>
        <begin position="110"/>
        <end position="128"/>
    </location>
</feature>
<feature type="transmembrane region" description="Helical" evidence="6">
    <location>
        <begin position="12"/>
        <end position="35"/>
    </location>
</feature>
<keyword evidence="3 6" id="KW-1133">Transmembrane helix</keyword>
<protein>
    <recommendedName>
        <fullName evidence="7">TLC domain-containing protein</fullName>
    </recommendedName>
</protein>
<dbReference type="SMART" id="SM00724">
    <property type="entry name" value="TLC"/>
    <property type="match status" value="1"/>
</dbReference>
<name>A0A0D6R7I1_ARACU</name>
<reference evidence="8" key="1">
    <citation type="submission" date="2015-03" db="EMBL/GenBank/DDBJ databases">
        <title>A transcriptome of Araucaria cunninghamii, an australian fine timber species.</title>
        <authorList>
            <person name="Jing Yi C.J.Y."/>
            <person name="Yin San L.Y.S."/>
            <person name="Abdul Karim S.S."/>
            <person name="Wan Azmi N.N."/>
            <person name="Hercus R.R."/>
            <person name="Croft L.L."/>
        </authorList>
    </citation>
    <scope>NUCLEOTIDE SEQUENCE</scope>
    <source>
        <strain evidence="8">MI0301</strain>
        <tissue evidence="8">Leaf</tissue>
    </source>
</reference>
<organism evidence="8">
    <name type="scientific">Araucaria cunninghamii</name>
    <name type="common">Hoop pine</name>
    <name type="synonym">Moreton Bay pine</name>
    <dbReference type="NCBI Taxonomy" id="56994"/>
    <lineage>
        <taxon>Eukaryota</taxon>
        <taxon>Viridiplantae</taxon>
        <taxon>Streptophyta</taxon>
        <taxon>Embryophyta</taxon>
        <taxon>Tracheophyta</taxon>
        <taxon>Spermatophyta</taxon>
        <taxon>Pinopsida</taxon>
        <taxon>Pinidae</taxon>
        <taxon>Conifers II</taxon>
        <taxon>Araucariales</taxon>
        <taxon>Araucariaceae</taxon>
        <taxon>Araucaria</taxon>
    </lineage>
</organism>
<dbReference type="PANTHER" id="PTHR13439:SF4">
    <property type="entry name" value="TLC DOMAIN-CONTAINING PROTEIN"/>
    <property type="match status" value="1"/>
</dbReference>
<feature type="transmembrane region" description="Helical" evidence="6">
    <location>
        <begin position="68"/>
        <end position="90"/>
    </location>
</feature>
<evidence type="ECO:0000259" key="7">
    <source>
        <dbReference type="PROSITE" id="PS50922"/>
    </source>
</evidence>
<feature type="transmembrane region" description="Helical" evidence="6">
    <location>
        <begin position="167"/>
        <end position="185"/>
    </location>
</feature>
<dbReference type="InterPro" id="IPR006634">
    <property type="entry name" value="TLC-dom"/>
</dbReference>
<dbReference type="PROSITE" id="PS50922">
    <property type="entry name" value="TLC"/>
    <property type="match status" value="1"/>
</dbReference>
<evidence type="ECO:0000256" key="3">
    <source>
        <dbReference type="ARBA" id="ARBA00022989"/>
    </source>
</evidence>
<evidence type="ECO:0000313" key="8">
    <source>
        <dbReference type="EMBL" id="JAG98258.1"/>
    </source>
</evidence>
<dbReference type="InterPro" id="IPR050846">
    <property type="entry name" value="TLCD"/>
</dbReference>
<keyword evidence="2 5" id="KW-0812">Transmembrane</keyword>
<proteinExistence type="predicted"/>
<feature type="domain" description="TLC" evidence="7">
    <location>
        <begin position="63"/>
        <end position="271"/>
    </location>
</feature>
<feature type="transmembrane region" description="Helical" evidence="6">
    <location>
        <begin position="206"/>
        <end position="224"/>
    </location>
</feature>
<dbReference type="GO" id="GO:0097035">
    <property type="term" value="P:regulation of membrane lipid distribution"/>
    <property type="evidence" value="ECO:0007669"/>
    <property type="project" value="TreeGrafter"/>
</dbReference>
<dbReference type="AlphaFoldDB" id="A0A0D6R7I1"/>
<accession>A0A0D6R7I1</accession>
<evidence type="ECO:0000256" key="4">
    <source>
        <dbReference type="ARBA" id="ARBA00023136"/>
    </source>
</evidence>
<comment type="subcellular location">
    <subcellularLocation>
        <location evidence="1">Membrane</location>
        <topology evidence="1">Multi-pass membrane protein</topology>
    </subcellularLocation>
</comment>
<dbReference type="EMBL" id="GCKF01027017">
    <property type="protein sequence ID" value="JAG98258.1"/>
    <property type="molecule type" value="Transcribed_RNA"/>
</dbReference>
<dbReference type="GO" id="GO:0007009">
    <property type="term" value="P:plasma membrane organization"/>
    <property type="evidence" value="ECO:0007669"/>
    <property type="project" value="TreeGrafter"/>
</dbReference>
<evidence type="ECO:0000256" key="2">
    <source>
        <dbReference type="ARBA" id="ARBA00022692"/>
    </source>
</evidence>
<dbReference type="Pfam" id="PF03798">
    <property type="entry name" value="TRAM_LAG1_CLN8"/>
    <property type="match status" value="1"/>
</dbReference>
<dbReference type="GO" id="GO:0055091">
    <property type="term" value="P:phospholipid homeostasis"/>
    <property type="evidence" value="ECO:0007669"/>
    <property type="project" value="TreeGrafter"/>
</dbReference>
<dbReference type="GO" id="GO:0005886">
    <property type="term" value="C:plasma membrane"/>
    <property type="evidence" value="ECO:0007669"/>
    <property type="project" value="TreeGrafter"/>
</dbReference>
<keyword evidence="4 5" id="KW-0472">Membrane</keyword>
<evidence type="ECO:0000256" key="5">
    <source>
        <dbReference type="PROSITE-ProRule" id="PRU00205"/>
    </source>
</evidence>
<evidence type="ECO:0000256" key="1">
    <source>
        <dbReference type="ARBA" id="ARBA00004141"/>
    </source>
</evidence>